<protein>
    <recommendedName>
        <fullName evidence="3">Haloacid dehalogenase</fullName>
    </recommendedName>
</protein>
<dbReference type="SUPFAM" id="SSF56784">
    <property type="entry name" value="HAD-like"/>
    <property type="match status" value="1"/>
</dbReference>
<name>A0A1Q2D6R6_9ENTE</name>
<dbReference type="GO" id="GO:0016791">
    <property type="term" value="F:phosphatase activity"/>
    <property type="evidence" value="ECO:0007669"/>
    <property type="project" value="TreeGrafter"/>
</dbReference>
<dbReference type="InterPro" id="IPR006379">
    <property type="entry name" value="HAD-SF_hydro_IIB"/>
</dbReference>
<dbReference type="Gene3D" id="3.30.1240.10">
    <property type="match status" value="1"/>
</dbReference>
<keyword evidence="2" id="KW-1185">Reference proteome</keyword>
<dbReference type="PROSITE" id="PS01229">
    <property type="entry name" value="COF_2"/>
    <property type="match status" value="1"/>
</dbReference>
<proteinExistence type="predicted"/>
<dbReference type="SFLD" id="SFLDG01140">
    <property type="entry name" value="C2.B:_Phosphomannomutase_and_P"/>
    <property type="match status" value="1"/>
</dbReference>
<dbReference type="KEGG" id="vpi:BW732_07055"/>
<dbReference type="InterPro" id="IPR036412">
    <property type="entry name" value="HAD-like_sf"/>
</dbReference>
<dbReference type="InterPro" id="IPR023214">
    <property type="entry name" value="HAD_sf"/>
</dbReference>
<dbReference type="Pfam" id="PF08282">
    <property type="entry name" value="Hydrolase_3"/>
    <property type="match status" value="1"/>
</dbReference>
<dbReference type="AlphaFoldDB" id="A0A1Q2D6R6"/>
<dbReference type="GO" id="GO:0000287">
    <property type="term" value="F:magnesium ion binding"/>
    <property type="evidence" value="ECO:0007669"/>
    <property type="project" value="TreeGrafter"/>
</dbReference>
<dbReference type="PANTHER" id="PTHR10000:SF8">
    <property type="entry name" value="HAD SUPERFAMILY HYDROLASE-LIKE, TYPE 3"/>
    <property type="match status" value="1"/>
</dbReference>
<organism evidence="1 2">
    <name type="scientific">Vagococcus penaei</name>
    <dbReference type="NCBI Taxonomy" id="633807"/>
    <lineage>
        <taxon>Bacteria</taxon>
        <taxon>Bacillati</taxon>
        <taxon>Bacillota</taxon>
        <taxon>Bacilli</taxon>
        <taxon>Lactobacillales</taxon>
        <taxon>Enterococcaceae</taxon>
        <taxon>Vagococcus</taxon>
    </lineage>
</organism>
<dbReference type="RefSeq" id="WP_161485532.1">
    <property type="nucleotide sequence ID" value="NZ_CP019609.1"/>
</dbReference>
<evidence type="ECO:0000313" key="2">
    <source>
        <dbReference type="Proteomes" id="UP000188246"/>
    </source>
</evidence>
<reference evidence="1 2" key="1">
    <citation type="journal article" date="2010" name="Int. J. Syst. Evol. Microbiol.">
        <title>Vagococcus penaei sp. nov., isolated from spoilage microbiota of cooked shrimp (Penaeus vannamei).</title>
        <authorList>
            <person name="Jaffres E."/>
            <person name="Prevost H."/>
            <person name="Rossero A."/>
            <person name="Joffraud J.J."/>
            <person name="Dousset X."/>
        </authorList>
    </citation>
    <scope>NUCLEOTIDE SEQUENCE [LARGE SCALE GENOMIC DNA]</scope>
    <source>
        <strain evidence="1 2">CD276</strain>
    </source>
</reference>
<dbReference type="Gene3D" id="3.40.50.1000">
    <property type="entry name" value="HAD superfamily/HAD-like"/>
    <property type="match status" value="1"/>
</dbReference>
<dbReference type="SFLD" id="SFLDS00003">
    <property type="entry name" value="Haloacid_Dehalogenase"/>
    <property type="match status" value="1"/>
</dbReference>
<dbReference type="PANTHER" id="PTHR10000">
    <property type="entry name" value="PHOSPHOSERINE PHOSPHATASE"/>
    <property type="match status" value="1"/>
</dbReference>
<evidence type="ECO:0008006" key="3">
    <source>
        <dbReference type="Google" id="ProtNLM"/>
    </source>
</evidence>
<dbReference type="EMBL" id="CP019609">
    <property type="protein sequence ID" value="AQP53993.1"/>
    <property type="molecule type" value="Genomic_DNA"/>
</dbReference>
<accession>A0A1Q2D6R6</accession>
<dbReference type="NCBIfam" id="TIGR01484">
    <property type="entry name" value="HAD-SF-IIB"/>
    <property type="match status" value="1"/>
</dbReference>
<sequence>MIKKIFTDMDGTLLTSNGSVSVSTQQFMHNLEIPVTLVSARAPMEMLPTIESLGLTSPQIAFNGCLIFRPTNTGISSLFEATLDTEEVKRLSVLLTHYFPQVSASLYDHQTWYTVKNCEEVEFQKRITGVLPVITELDKICNRPGNPFFKLMLITFDEKTMVNLTYFLTELGLKHLAIHRAGRYHLEVTSGVATKSTAITHLLEKENLSSEEVAAFGDGYNDIPMLELVGLPIVMENAPTDVKRLTKLITTSNDDDGVKEGIERFILS</sequence>
<dbReference type="InterPro" id="IPR000150">
    <property type="entry name" value="Cof"/>
</dbReference>
<dbReference type="Proteomes" id="UP000188246">
    <property type="component" value="Chromosome"/>
</dbReference>
<dbReference type="NCBIfam" id="TIGR00099">
    <property type="entry name" value="Cof-subfamily"/>
    <property type="match status" value="1"/>
</dbReference>
<dbReference type="STRING" id="633807.BW732_07055"/>
<gene>
    <name evidence="1" type="ORF">BW732_07055</name>
</gene>
<dbReference type="GO" id="GO:0005829">
    <property type="term" value="C:cytosol"/>
    <property type="evidence" value="ECO:0007669"/>
    <property type="project" value="TreeGrafter"/>
</dbReference>
<evidence type="ECO:0000313" key="1">
    <source>
        <dbReference type="EMBL" id="AQP53993.1"/>
    </source>
</evidence>